<evidence type="ECO:0000313" key="2">
    <source>
        <dbReference type="EMBL" id="CCH54253.1"/>
    </source>
</evidence>
<dbReference type="Proteomes" id="UP000009309">
    <property type="component" value="Unassembled WGS sequence"/>
</dbReference>
<proteinExistence type="predicted"/>
<evidence type="ECO:0000313" key="3">
    <source>
        <dbReference type="Proteomes" id="UP000009309"/>
    </source>
</evidence>
<organism evidence="2 3">
    <name type="scientific">Fibrisoma limi BUZ 3</name>
    <dbReference type="NCBI Taxonomy" id="1185876"/>
    <lineage>
        <taxon>Bacteria</taxon>
        <taxon>Pseudomonadati</taxon>
        <taxon>Bacteroidota</taxon>
        <taxon>Cytophagia</taxon>
        <taxon>Cytophagales</taxon>
        <taxon>Spirosomataceae</taxon>
        <taxon>Fibrisoma</taxon>
    </lineage>
</organism>
<dbReference type="RefSeq" id="WP_009282833.1">
    <property type="nucleotide sequence ID" value="NZ_CAIT01000006.1"/>
</dbReference>
<dbReference type="Pfam" id="PF23562">
    <property type="entry name" value="AMP-binding_C_3"/>
    <property type="match status" value="1"/>
</dbReference>
<keyword evidence="2" id="KW-0436">Ligase</keyword>
<dbReference type="InterPro" id="IPR020845">
    <property type="entry name" value="AMP-binding_CS"/>
</dbReference>
<dbReference type="Pfam" id="PF00501">
    <property type="entry name" value="AMP-binding"/>
    <property type="match status" value="1"/>
</dbReference>
<gene>
    <name evidence="2" type="ORF">BN8_03406</name>
</gene>
<feature type="domain" description="AMP-dependent synthetase/ligase" evidence="1">
    <location>
        <begin position="47"/>
        <end position="422"/>
    </location>
</feature>
<dbReference type="Gene3D" id="3.40.50.12780">
    <property type="entry name" value="N-terminal domain of ligase-like"/>
    <property type="match status" value="1"/>
</dbReference>
<sequence>MKFPCKTVAFGPVKTKMYHETDGTIRLRADEPLAPYPEKMTEKLRFWADRQPDTTFLARRNARGEWVHLSYGQALRQVQSLAQCLLNQGLTVDDTIVILSENSLEHALLALAAMYVGIPYAPVSPQYSLGSNGFERLTYCLQLMTPRLVFAQNGQLYEQALALAKSLLPDVIILTAEPTGNTNFEELLQTEPTAAVEEAYQRVGADTVAKILFTSGSTGVPKGVINTHGMWSANQQQILQAFPFLATQPQVLLDWLPWNHTFGGNYNFGLVLYNGGTLYIDDGKPTPLGIETTVQNLRDVSPTMYFNVPKGFEMLIPYFERDWALQTTFFSRLNLLFYAGASLSQPVWDRWEELTIEATGQIIPIVTGFGSTESSPLAIIANRTDSFAGLLGVPVAGLDLKLVPDSNKLEARYKAPNITPGYWRDEIATSSAYDEEGYYKTGDAVRFLDENDPDKGLIFDGRIAEDFKLSTGTWVNVGMLREKIIAVGSPLVQDAVMVGLNRDYVSAILFFNPDACRELAGLSDDVSTRDAFLAPAVTEFTVQLLKQVNQTARGSADRLEVAVVALEPPAADRGEITDKGSLNQRAILHNRPHLVGMLYPENGWLTAADAQNTVAVTTANALS</sequence>
<dbReference type="GO" id="GO:0016405">
    <property type="term" value="F:CoA-ligase activity"/>
    <property type="evidence" value="ECO:0007669"/>
    <property type="project" value="TreeGrafter"/>
</dbReference>
<dbReference type="eggNOG" id="COG0318">
    <property type="taxonomic scope" value="Bacteria"/>
</dbReference>
<dbReference type="PROSITE" id="PS00455">
    <property type="entry name" value="AMP_BINDING"/>
    <property type="match status" value="1"/>
</dbReference>
<evidence type="ECO:0000259" key="1">
    <source>
        <dbReference type="Pfam" id="PF00501"/>
    </source>
</evidence>
<protein>
    <submittedName>
        <fullName evidence="2">AMP-dependent synthetase and ligase</fullName>
    </submittedName>
</protein>
<dbReference type="InterPro" id="IPR000873">
    <property type="entry name" value="AMP-dep_synth/lig_dom"/>
</dbReference>
<dbReference type="EMBL" id="CAIT01000006">
    <property type="protein sequence ID" value="CCH54253.1"/>
    <property type="molecule type" value="Genomic_DNA"/>
</dbReference>
<accession>I2GK28</accession>
<keyword evidence="3" id="KW-1185">Reference proteome</keyword>
<name>I2GK28_9BACT</name>
<reference evidence="2 3" key="1">
    <citation type="journal article" date="2012" name="J. Bacteriol.">
        <title>Genome Sequence of the Filamentous Bacterium Fibrisoma limi BUZ 3T.</title>
        <authorList>
            <person name="Filippini M."/>
            <person name="Qi W."/>
            <person name="Jaenicke S."/>
            <person name="Goesmann A."/>
            <person name="Smits T.H."/>
            <person name="Bagheri H.C."/>
        </authorList>
    </citation>
    <scope>NUCLEOTIDE SEQUENCE [LARGE SCALE GENOMIC DNA]</scope>
    <source>
        <strain evidence="3">BUZ 3T</strain>
    </source>
</reference>
<dbReference type="AlphaFoldDB" id="I2GK28"/>
<dbReference type="InterPro" id="IPR042099">
    <property type="entry name" value="ANL_N_sf"/>
</dbReference>
<dbReference type="PANTHER" id="PTHR24096">
    <property type="entry name" value="LONG-CHAIN-FATTY-ACID--COA LIGASE"/>
    <property type="match status" value="1"/>
</dbReference>
<dbReference type="OrthoDB" id="9803968at2"/>
<dbReference type="SUPFAM" id="SSF56801">
    <property type="entry name" value="Acetyl-CoA synthetase-like"/>
    <property type="match status" value="1"/>
</dbReference>
<comment type="caution">
    <text evidence="2">The sequence shown here is derived from an EMBL/GenBank/DDBJ whole genome shotgun (WGS) entry which is preliminary data.</text>
</comment>
<dbReference type="PANTHER" id="PTHR24096:SF420">
    <property type="entry name" value="LONG-CHAIN-FATTY-ACID--COA LIGASE-RELATED"/>
    <property type="match status" value="1"/>
</dbReference>
<dbReference type="STRING" id="1185876.BN8_03406"/>